<evidence type="ECO:0008006" key="4">
    <source>
        <dbReference type="Google" id="ProtNLM"/>
    </source>
</evidence>
<feature type="region of interest" description="Disordered" evidence="1">
    <location>
        <begin position="91"/>
        <end position="111"/>
    </location>
</feature>
<dbReference type="EMBL" id="JAQQDR010000011">
    <property type="protein sequence ID" value="MFM0241911.1"/>
    <property type="molecule type" value="Genomic_DNA"/>
</dbReference>
<dbReference type="InterPro" id="IPR011032">
    <property type="entry name" value="GroES-like_sf"/>
</dbReference>
<evidence type="ECO:0000256" key="1">
    <source>
        <dbReference type="SAM" id="MobiDB-lite"/>
    </source>
</evidence>
<evidence type="ECO:0000313" key="3">
    <source>
        <dbReference type="Proteomes" id="UP001629274"/>
    </source>
</evidence>
<gene>
    <name evidence="2" type="ORF">PQR03_27600</name>
</gene>
<name>A0ABW9BRR4_9BURK</name>
<organism evidence="2 3">
    <name type="scientific">Paraburkholderia phytofirmans</name>
    <dbReference type="NCBI Taxonomy" id="261302"/>
    <lineage>
        <taxon>Bacteria</taxon>
        <taxon>Pseudomonadati</taxon>
        <taxon>Pseudomonadota</taxon>
        <taxon>Betaproteobacteria</taxon>
        <taxon>Burkholderiales</taxon>
        <taxon>Burkholderiaceae</taxon>
        <taxon>Paraburkholderia</taxon>
    </lineage>
</organism>
<protein>
    <recommendedName>
        <fullName evidence="4">Alcohol dehydrogenase GroES domain protein</fullName>
    </recommendedName>
</protein>
<accession>A0ABW9BRR4</accession>
<dbReference type="Gene3D" id="3.90.180.10">
    <property type="entry name" value="Medium-chain alcohol dehydrogenases, catalytic domain"/>
    <property type="match status" value="1"/>
</dbReference>
<evidence type="ECO:0000313" key="2">
    <source>
        <dbReference type="EMBL" id="MFM0241911.1"/>
    </source>
</evidence>
<proteinExistence type="predicted"/>
<keyword evidence="3" id="KW-1185">Reference proteome</keyword>
<dbReference type="RefSeq" id="WP_408263828.1">
    <property type="nucleotide sequence ID" value="NZ_JAQQCK010000017.1"/>
</dbReference>
<dbReference type="SUPFAM" id="SSF50129">
    <property type="entry name" value="GroES-like"/>
    <property type="match status" value="1"/>
</dbReference>
<reference evidence="2 3" key="1">
    <citation type="journal article" date="2024" name="Chem. Sci.">
        <title>Discovery of megapolipeptins by genome mining of a Burkholderiales bacteria collection.</title>
        <authorList>
            <person name="Paulo B.S."/>
            <person name="Recchia M.J.J."/>
            <person name="Lee S."/>
            <person name="Fergusson C.H."/>
            <person name="Romanowski S.B."/>
            <person name="Hernandez A."/>
            <person name="Krull N."/>
            <person name="Liu D.Y."/>
            <person name="Cavanagh H."/>
            <person name="Bos A."/>
            <person name="Gray C.A."/>
            <person name="Murphy B.T."/>
            <person name="Linington R.G."/>
            <person name="Eustaquio A.S."/>
        </authorList>
    </citation>
    <scope>NUCLEOTIDE SEQUENCE [LARGE SCALE GENOMIC DNA]</scope>
    <source>
        <strain evidence="2 3">RL17-351-BIE-A</strain>
    </source>
</reference>
<dbReference type="Proteomes" id="UP001629274">
    <property type="component" value="Unassembled WGS sequence"/>
</dbReference>
<comment type="caution">
    <text evidence="2">The sequence shown here is derived from an EMBL/GenBank/DDBJ whole genome shotgun (WGS) entry which is preliminary data.</text>
</comment>
<sequence>MARIVTFADYGAPDVLKIEDIPLPEPGPDEIRIAVKAIGLNRAESMWHTGVYVEAVNLTGRLGYESAGALAPGGTVMIYGALSNEVTPLPMLRTQPSQSTSGSNKSSKRIANWKRTSISAGSSSLCNLRQPPVANSRATKFHLAVPAL</sequence>